<feature type="domain" description="Glyoxalase-like" evidence="1">
    <location>
        <begin position="4"/>
        <end position="178"/>
    </location>
</feature>
<dbReference type="EMBL" id="BNAB01000008">
    <property type="protein sequence ID" value="GHE02002.1"/>
    <property type="molecule type" value="Genomic_DNA"/>
</dbReference>
<keyword evidence="2" id="KW-0808">Transferase</keyword>
<dbReference type="Proteomes" id="UP000634647">
    <property type="component" value="Unassembled WGS sequence"/>
</dbReference>
<accession>A0AAN4URM6</accession>
<dbReference type="Pfam" id="PF13468">
    <property type="entry name" value="Glyoxalase_3"/>
    <property type="match status" value="1"/>
</dbReference>
<reference evidence="2" key="3">
    <citation type="submission" date="2023-06" db="EMBL/GenBank/DDBJ databases">
        <authorList>
            <person name="Sun Q."/>
            <person name="Zhou Y."/>
        </authorList>
    </citation>
    <scope>NUCLEOTIDE SEQUENCE</scope>
    <source>
        <strain evidence="2">CGMCC 1.10859</strain>
    </source>
</reference>
<proteinExistence type="predicted"/>
<sequence length="207" mass="22416">MLIFDHFAVSAETLEDGVAAIEAALGLPMGPGGRHARMGTHNRLLGLGDLYLEVIAVDPAAPAPDHPRWFDLDGFSGGARVTNWIARSNDLETALAAAPAGAGQPMQFARDDLRWRMAVPADGRLPFDNAFPALIQWQGAAATTRHPTRRLPETGCRLRRLEIAHPGAEALRAALAPLIVEPRVMVVPGPRPEMRAEIDTPHGRRRI</sequence>
<evidence type="ECO:0000313" key="5">
    <source>
        <dbReference type="Proteomes" id="UP000634647"/>
    </source>
</evidence>
<evidence type="ECO:0000313" key="4">
    <source>
        <dbReference type="Proteomes" id="UP000199541"/>
    </source>
</evidence>
<dbReference type="Proteomes" id="UP000199541">
    <property type="component" value="Unassembled WGS sequence"/>
</dbReference>
<dbReference type="InterPro" id="IPR025870">
    <property type="entry name" value="Glyoxalase-like_dom"/>
</dbReference>
<keyword evidence="2" id="KW-0418">Kinase</keyword>
<dbReference type="AlphaFoldDB" id="A0AAN4URM6"/>
<protein>
    <submittedName>
        <fullName evidence="3">Glyoxalase-like domain-containing protein</fullName>
    </submittedName>
    <submittedName>
        <fullName evidence="2">Polyphosphate kinase</fullName>
    </submittedName>
</protein>
<dbReference type="EMBL" id="FNOB01000009">
    <property type="protein sequence ID" value="SDX03219.1"/>
    <property type="molecule type" value="Genomic_DNA"/>
</dbReference>
<dbReference type="RefSeq" id="WP_035845250.1">
    <property type="nucleotide sequence ID" value="NZ_BNAB01000008.1"/>
</dbReference>
<reference evidence="2" key="1">
    <citation type="journal article" date="2014" name="Int. J. Syst. Evol. Microbiol.">
        <title>Complete genome sequence of Corynebacterium casei LMG S-19264T (=DSM 44701T), isolated from a smear-ripened cheese.</title>
        <authorList>
            <consortium name="US DOE Joint Genome Institute (JGI-PGF)"/>
            <person name="Walter F."/>
            <person name="Albersmeier A."/>
            <person name="Kalinowski J."/>
            <person name="Ruckert C."/>
        </authorList>
    </citation>
    <scope>NUCLEOTIDE SEQUENCE</scope>
    <source>
        <strain evidence="2">CGMCC 1.10859</strain>
    </source>
</reference>
<gene>
    <name evidence="2" type="ORF">GCM10008024_19860</name>
    <name evidence="3" type="ORF">SAMN05444006_10940</name>
</gene>
<evidence type="ECO:0000313" key="2">
    <source>
        <dbReference type="EMBL" id="GHE02002.1"/>
    </source>
</evidence>
<evidence type="ECO:0000259" key="1">
    <source>
        <dbReference type="Pfam" id="PF13468"/>
    </source>
</evidence>
<dbReference type="GO" id="GO:0016301">
    <property type="term" value="F:kinase activity"/>
    <property type="evidence" value="ECO:0007669"/>
    <property type="project" value="UniProtKB-KW"/>
</dbReference>
<keyword evidence="4" id="KW-1185">Reference proteome</keyword>
<evidence type="ECO:0000313" key="3">
    <source>
        <dbReference type="EMBL" id="SDX03219.1"/>
    </source>
</evidence>
<organism evidence="2 5">
    <name type="scientific">Allgaiera indica</name>
    <dbReference type="NCBI Taxonomy" id="765699"/>
    <lineage>
        <taxon>Bacteria</taxon>
        <taxon>Pseudomonadati</taxon>
        <taxon>Pseudomonadota</taxon>
        <taxon>Alphaproteobacteria</taxon>
        <taxon>Rhodobacterales</taxon>
        <taxon>Paracoccaceae</taxon>
        <taxon>Allgaiera</taxon>
    </lineage>
</organism>
<name>A0AAN4URM6_9RHOB</name>
<comment type="caution">
    <text evidence="2">The sequence shown here is derived from an EMBL/GenBank/DDBJ whole genome shotgun (WGS) entry which is preliminary data.</text>
</comment>
<dbReference type="Gene3D" id="3.10.180.10">
    <property type="entry name" value="2,3-Dihydroxybiphenyl 1,2-Dioxygenase, domain 1"/>
    <property type="match status" value="1"/>
</dbReference>
<dbReference type="InterPro" id="IPR029068">
    <property type="entry name" value="Glyas_Bleomycin-R_OHBP_Dase"/>
</dbReference>
<reference evidence="3 4" key="2">
    <citation type="submission" date="2016-10" db="EMBL/GenBank/DDBJ databases">
        <authorList>
            <person name="Varghese N."/>
            <person name="Submissions S."/>
        </authorList>
    </citation>
    <scope>NUCLEOTIDE SEQUENCE [LARGE SCALE GENOMIC DNA]</scope>
    <source>
        <strain evidence="3 4">DSM 24802</strain>
    </source>
</reference>